<dbReference type="GO" id="GO:0070043">
    <property type="term" value="F:rRNA (guanine-N7-)-methyltransferase activity"/>
    <property type="evidence" value="ECO:0007669"/>
    <property type="project" value="UniProtKB-UniRule"/>
</dbReference>
<accession>A0A964T2N9</accession>
<organism evidence="7 8">
    <name type="scientific">Propylenella binzhouense</name>
    <dbReference type="NCBI Taxonomy" id="2555902"/>
    <lineage>
        <taxon>Bacteria</taxon>
        <taxon>Pseudomonadati</taxon>
        <taxon>Pseudomonadota</taxon>
        <taxon>Alphaproteobacteria</taxon>
        <taxon>Hyphomicrobiales</taxon>
        <taxon>Propylenellaceae</taxon>
        <taxon>Propylenella</taxon>
    </lineage>
</organism>
<dbReference type="PANTHER" id="PTHR31760">
    <property type="entry name" value="S-ADENOSYL-L-METHIONINE-DEPENDENT METHYLTRANSFERASES SUPERFAMILY PROTEIN"/>
    <property type="match status" value="1"/>
</dbReference>
<evidence type="ECO:0000256" key="6">
    <source>
        <dbReference type="HAMAP-Rule" id="MF_00074"/>
    </source>
</evidence>
<sequence length="217" mass="24007">MRSAGEADGPASLDRFPFVTSEARARLIRFAGLLARWQATHNLVSRSGLGDLWTRHIADSVQLLPLAPSFRSWFDLGSGAGFPGLIIAILLAHDGNRRFTLVEANQKKAAFLRAAVRETGAHAEVASERIEQHSILHKREADVVSARALAPFSELAALAFPYLHDRSVFLMPKGQDFEREDREAALHWQYDLSAVPSLTDPQGRLVTVRHLRPRTGA</sequence>
<keyword evidence="5 6" id="KW-0949">S-adenosyl-L-methionine</keyword>
<proteinExistence type="inferred from homology"/>
<evidence type="ECO:0000313" key="7">
    <source>
        <dbReference type="EMBL" id="MYZ46832.1"/>
    </source>
</evidence>
<evidence type="ECO:0000256" key="2">
    <source>
        <dbReference type="ARBA" id="ARBA00022552"/>
    </source>
</evidence>
<comment type="similarity">
    <text evidence="6">Belongs to the methyltransferase superfamily. RNA methyltransferase RsmG family.</text>
</comment>
<comment type="caution">
    <text evidence="7">The sequence shown here is derived from an EMBL/GenBank/DDBJ whole genome shotgun (WGS) entry which is preliminary data.</text>
</comment>
<keyword evidence="2 6" id="KW-0698">rRNA processing</keyword>
<dbReference type="AlphaFoldDB" id="A0A964T2N9"/>
<comment type="catalytic activity">
    <reaction evidence="6">
        <text>guanosine(527) in 16S rRNA + S-adenosyl-L-methionine = N(7)-methylguanosine(527) in 16S rRNA + S-adenosyl-L-homocysteine</text>
        <dbReference type="Rhea" id="RHEA:42732"/>
        <dbReference type="Rhea" id="RHEA-COMP:10209"/>
        <dbReference type="Rhea" id="RHEA-COMP:10210"/>
        <dbReference type="ChEBI" id="CHEBI:57856"/>
        <dbReference type="ChEBI" id="CHEBI:59789"/>
        <dbReference type="ChEBI" id="CHEBI:74269"/>
        <dbReference type="ChEBI" id="CHEBI:74480"/>
        <dbReference type="EC" id="2.1.1.170"/>
    </reaction>
</comment>
<evidence type="ECO:0000313" key="8">
    <source>
        <dbReference type="Proteomes" id="UP000773614"/>
    </source>
</evidence>
<dbReference type="EMBL" id="SPKJ01000006">
    <property type="protein sequence ID" value="MYZ46832.1"/>
    <property type="molecule type" value="Genomic_DNA"/>
</dbReference>
<reference evidence="7" key="1">
    <citation type="submission" date="2019-03" db="EMBL/GenBank/DDBJ databases">
        <title>Afifella sp. nov., isolated from activated sludge.</title>
        <authorList>
            <person name="Li Q."/>
            <person name="Liu Y."/>
        </authorList>
    </citation>
    <scope>NUCLEOTIDE SEQUENCE</scope>
    <source>
        <strain evidence="7">L72</strain>
    </source>
</reference>
<dbReference type="RefSeq" id="WP_161139172.1">
    <property type="nucleotide sequence ID" value="NZ_SPKJ01000006.1"/>
</dbReference>
<dbReference type="Proteomes" id="UP000773614">
    <property type="component" value="Unassembled WGS sequence"/>
</dbReference>
<comment type="subcellular location">
    <subcellularLocation>
        <location evidence="6">Cytoplasm</location>
    </subcellularLocation>
</comment>
<dbReference type="InterPro" id="IPR029063">
    <property type="entry name" value="SAM-dependent_MTases_sf"/>
</dbReference>
<dbReference type="EC" id="2.1.1.170" evidence="6"/>
<comment type="function">
    <text evidence="6">Specifically methylates the N7 position of guanine in position 527 of 16S rRNA.</text>
</comment>
<comment type="caution">
    <text evidence="6">Lacks conserved residue(s) required for the propagation of feature annotation.</text>
</comment>
<feature type="binding site" evidence="6">
    <location>
        <position position="82"/>
    </location>
    <ligand>
        <name>S-adenosyl-L-methionine</name>
        <dbReference type="ChEBI" id="CHEBI:59789"/>
    </ligand>
</feature>
<evidence type="ECO:0000256" key="5">
    <source>
        <dbReference type="ARBA" id="ARBA00022691"/>
    </source>
</evidence>
<evidence type="ECO:0000256" key="1">
    <source>
        <dbReference type="ARBA" id="ARBA00022490"/>
    </source>
</evidence>
<dbReference type="OrthoDB" id="9808773at2"/>
<dbReference type="PANTHER" id="PTHR31760:SF0">
    <property type="entry name" value="S-ADENOSYL-L-METHIONINE-DEPENDENT METHYLTRANSFERASES SUPERFAMILY PROTEIN"/>
    <property type="match status" value="1"/>
</dbReference>
<feature type="binding site" evidence="6">
    <location>
        <begin position="130"/>
        <end position="131"/>
    </location>
    <ligand>
        <name>S-adenosyl-L-methionine</name>
        <dbReference type="ChEBI" id="CHEBI:59789"/>
    </ligand>
</feature>
<keyword evidence="8" id="KW-1185">Reference proteome</keyword>
<name>A0A964T2N9_9HYPH</name>
<keyword evidence="4 6" id="KW-0808">Transferase</keyword>
<dbReference type="NCBIfam" id="TIGR00138">
    <property type="entry name" value="rsmG_gidB"/>
    <property type="match status" value="1"/>
</dbReference>
<gene>
    <name evidence="6 7" type="primary">rsmG</name>
    <name evidence="7" type="ORF">E4O86_03765</name>
</gene>
<feature type="binding site" evidence="6">
    <location>
        <position position="77"/>
    </location>
    <ligand>
        <name>S-adenosyl-L-methionine</name>
        <dbReference type="ChEBI" id="CHEBI:59789"/>
    </ligand>
</feature>
<dbReference type="SUPFAM" id="SSF53335">
    <property type="entry name" value="S-adenosyl-L-methionine-dependent methyltransferases"/>
    <property type="match status" value="1"/>
</dbReference>
<evidence type="ECO:0000256" key="4">
    <source>
        <dbReference type="ARBA" id="ARBA00022679"/>
    </source>
</evidence>
<dbReference type="GO" id="GO:0005829">
    <property type="term" value="C:cytosol"/>
    <property type="evidence" value="ECO:0007669"/>
    <property type="project" value="TreeGrafter"/>
</dbReference>
<protein>
    <recommendedName>
        <fullName evidence="6">Ribosomal RNA small subunit methyltransferase G</fullName>
        <ecNumber evidence="6">2.1.1.170</ecNumber>
    </recommendedName>
    <alternativeName>
        <fullName evidence="6">16S rRNA 7-methylguanosine methyltransferase</fullName>
        <shortName evidence="6">16S rRNA m7G methyltransferase</shortName>
    </alternativeName>
</protein>
<evidence type="ECO:0000256" key="3">
    <source>
        <dbReference type="ARBA" id="ARBA00022603"/>
    </source>
</evidence>
<dbReference type="Pfam" id="PF02527">
    <property type="entry name" value="GidB"/>
    <property type="match status" value="1"/>
</dbReference>
<dbReference type="HAMAP" id="MF_00074">
    <property type="entry name" value="16SrRNA_methyltr_G"/>
    <property type="match status" value="1"/>
</dbReference>
<dbReference type="Gene3D" id="3.40.50.150">
    <property type="entry name" value="Vaccinia Virus protein VP39"/>
    <property type="match status" value="1"/>
</dbReference>
<keyword evidence="3 6" id="KW-0489">Methyltransferase</keyword>
<dbReference type="InterPro" id="IPR003682">
    <property type="entry name" value="rRNA_ssu_MeTfrase_G"/>
</dbReference>
<feature type="binding site" evidence="6">
    <location>
        <position position="147"/>
    </location>
    <ligand>
        <name>S-adenosyl-L-methionine</name>
        <dbReference type="ChEBI" id="CHEBI:59789"/>
    </ligand>
</feature>
<dbReference type="PIRSF" id="PIRSF003078">
    <property type="entry name" value="GidB"/>
    <property type="match status" value="1"/>
</dbReference>
<keyword evidence="1 6" id="KW-0963">Cytoplasm</keyword>